<keyword evidence="3" id="KW-1015">Disulfide bond</keyword>
<proteinExistence type="predicted"/>
<dbReference type="AlphaFoldDB" id="A0A6J7ZYC7"/>
<dbReference type="Pfam" id="PF00431">
    <property type="entry name" value="CUB"/>
    <property type="match status" value="1"/>
</dbReference>
<dbReference type="EMBL" id="CACVKT020000214">
    <property type="protein sequence ID" value="CAC5357650.1"/>
    <property type="molecule type" value="Genomic_DNA"/>
</dbReference>
<evidence type="ECO:0000256" key="4">
    <source>
        <dbReference type="PROSITE-ProRule" id="PRU00043"/>
    </source>
</evidence>
<feature type="domain" description="Cadherin" evidence="8">
    <location>
        <begin position="352"/>
        <end position="429"/>
    </location>
</feature>
<accession>A0A6J7ZYC7</accession>
<evidence type="ECO:0000256" key="5">
    <source>
        <dbReference type="PROSITE-ProRule" id="PRU00059"/>
    </source>
</evidence>
<evidence type="ECO:0000256" key="6">
    <source>
        <dbReference type="SAM" id="MobiDB-lite"/>
    </source>
</evidence>
<evidence type="ECO:0000256" key="3">
    <source>
        <dbReference type="ARBA" id="ARBA00023157"/>
    </source>
</evidence>
<comment type="caution">
    <text evidence="5">Lacks conserved residue(s) required for the propagation of feature annotation.</text>
</comment>
<evidence type="ECO:0000256" key="1">
    <source>
        <dbReference type="ARBA" id="ARBA00022692"/>
    </source>
</evidence>
<dbReference type="Proteomes" id="UP000507470">
    <property type="component" value="Unassembled WGS sequence"/>
</dbReference>
<dbReference type="CDD" id="cd11304">
    <property type="entry name" value="Cadherin_repeat"/>
    <property type="match status" value="1"/>
</dbReference>
<dbReference type="CDD" id="cd00041">
    <property type="entry name" value="CUB"/>
    <property type="match status" value="1"/>
</dbReference>
<dbReference type="PROSITE" id="PS50268">
    <property type="entry name" value="CADHERIN_2"/>
    <property type="match status" value="1"/>
</dbReference>
<feature type="compositionally biased region" description="Low complexity" evidence="6">
    <location>
        <begin position="666"/>
        <end position="677"/>
    </location>
</feature>
<dbReference type="SMART" id="SM00042">
    <property type="entry name" value="CUB"/>
    <property type="match status" value="1"/>
</dbReference>
<dbReference type="PROSITE" id="PS01180">
    <property type="entry name" value="CUB"/>
    <property type="match status" value="1"/>
</dbReference>
<dbReference type="PANTHER" id="PTHR24026">
    <property type="entry name" value="FAT ATYPICAL CADHERIN-RELATED"/>
    <property type="match status" value="1"/>
</dbReference>
<dbReference type="Gene3D" id="2.60.120.290">
    <property type="entry name" value="Spermadhesin, CUB domain"/>
    <property type="match status" value="1"/>
</dbReference>
<keyword evidence="1" id="KW-0812">Transmembrane</keyword>
<evidence type="ECO:0000259" key="7">
    <source>
        <dbReference type="PROSITE" id="PS01180"/>
    </source>
</evidence>
<keyword evidence="10" id="KW-1185">Reference proteome</keyword>
<evidence type="ECO:0000259" key="8">
    <source>
        <dbReference type="PROSITE" id="PS50268"/>
    </source>
</evidence>
<protein>
    <recommendedName>
        <fullName evidence="11">Cadherin domain-containing protein</fullName>
    </recommendedName>
</protein>
<dbReference type="PRINTS" id="PR00205">
    <property type="entry name" value="CADHERIN"/>
</dbReference>
<dbReference type="PANTHER" id="PTHR24026:SF126">
    <property type="entry name" value="PROTOCADHERIN FAT 4"/>
    <property type="match status" value="1"/>
</dbReference>
<keyword evidence="2" id="KW-0472">Membrane</keyword>
<dbReference type="SUPFAM" id="SSF49313">
    <property type="entry name" value="Cadherin-like"/>
    <property type="match status" value="2"/>
</dbReference>
<dbReference type="InterPro" id="IPR035914">
    <property type="entry name" value="Sperma_CUB_dom_sf"/>
</dbReference>
<dbReference type="InterPro" id="IPR000859">
    <property type="entry name" value="CUB_dom"/>
</dbReference>
<organism evidence="9 10">
    <name type="scientific">Mytilus coruscus</name>
    <name type="common">Sea mussel</name>
    <dbReference type="NCBI Taxonomy" id="42192"/>
    <lineage>
        <taxon>Eukaryota</taxon>
        <taxon>Metazoa</taxon>
        <taxon>Spiralia</taxon>
        <taxon>Lophotrochozoa</taxon>
        <taxon>Mollusca</taxon>
        <taxon>Bivalvia</taxon>
        <taxon>Autobranchia</taxon>
        <taxon>Pteriomorphia</taxon>
        <taxon>Mytilida</taxon>
        <taxon>Mytiloidea</taxon>
        <taxon>Mytilidae</taxon>
        <taxon>Mytilinae</taxon>
        <taxon>Mytilus</taxon>
    </lineage>
</organism>
<feature type="domain" description="CUB" evidence="7">
    <location>
        <begin position="115"/>
        <end position="236"/>
    </location>
</feature>
<dbReference type="SMART" id="SM00112">
    <property type="entry name" value="CA"/>
    <property type="match status" value="1"/>
</dbReference>
<name>A0A6J7ZYC7_MYTCO</name>
<feature type="region of interest" description="Disordered" evidence="6">
    <location>
        <begin position="648"/>
        <end position="677"/>
    </location>
</feature>
<evidence type="ECO:0000313" key="10">
    <source>
        <dbReference type="Proteomes" id="UP000507470"/>
    </source>
</evidence>
<dbReference type="GO" id="GO:0005886">
    <property type="term" value="C:plasma membrane"/>
    <property type="evidence" value="ECO:0007669"/>
    <property type="project" value="UniProtKB-SubCell"/>
</dbReference>
<dbReference type="SUPFAM" id="SSF49854">
    <property type="entry name" value="Spermadhesin, CUB domain"/>
    <property type="match status" value="1"/>
</dbReference>
<dbReference type="InterPro" id="IPR015919">
    <property type="entry name" value="Cadherin-like_sf"/>
</dbReference>
<dbReference type="GO" id="GO:0007156">
    <property type="term" value="P:homophilic cell adhesion via plasma membrane adhesion molecules"/>
    <property type="evidence" value="ECO:0007669"/>
    <property type="project" value="InterPro"/>
</dbReference>
<gene>
    <name evidence="9" type="ORF">MCOR_1216</name>
</gene>
<dbReference type="Gene3D" id="2.60.40.60">
    <property type="entry name" value="Cadherins"/>
    <property type="match status" value="2"/>
</dbReference>
<evidence type="ECO:0000256" key="2">
    <source>
        <dbReference type="ARBA" id="ARBA00022989"/>
    </source>
</evidence>
<keyword evidence="2" id="KW-1133">Transmembrane helix</keyword>
<dbReference type="OrthoDB" id="6121873at2759"/>
<reference evidence="9 10" key="1">
    <citation type="submission" date="2020-06" db="EMBL/GenBank/DDBJ databases">
        <authorList>
            <person name="Li R."/>
            <person name="Bekaert M."/>
        </authorList>
    </citation>
    <scope>NUCLEOTIDE SEQUENCE [LARGE SCALE GENOMIC DNA]</scope>
    <source>
        <strain evidence="10">wild</strain>
    </source>
</reference>
<evidence type="ECO:0008006" key="11">
    <source>
        <dbReference type="Google" id="ProtNLM"/>
    </source>
</evidence>
<keyword evidence="4" id="KW-0106">Calcium</keyword>
<sequence length="677" mass="74114">MMNILSLFVYISSSIISERLNISDGSFQTDKFLDINPMLVFGNIGPKQCIKDCMLHYGCNAVNYDNKSLNCELLAFKSPNYTLLDWEGHHFTEINELAQDENSCWPNPCRGKTKCEAAYNNQYICVTYNYSYINPTEGLVISSTLYPAYYPHNNRRAWSFETQYGRRIVIHFYAFSTQSCNDVLKIYTRSDKSSLIRLCGTYIPSDIISVDNALHIEFSTLSVRFNGGETTTTISEDTTDEKQLTLVIVTGVTEGQTASCDLNPSQTEFRVKLDPSTEPGLVSSSTTASIDYDTLPFSSCSADITVPDGSSSDTKALTINIANVFEAPSFAKSIYSLRGPESEAGTSFGTPKYDVTDQDSDSVTFGLDCPTLNINTSTGEVTLSVNDDRDDVSVASSVSCDVTVTDGTMTSTATLQVTIHAINDNTPQFSQNSYEFHVSPFNTVGTIVGTVILPVMLISVLMVVATAAEKPFHSNYAVPYLALKGIVSYLVKSGTYSNHFGVDTSGNLYLKAAVETVSGSTVSVSVRAYDEDNKMDTVTVYFVIQATTTMTTTTTTDRYLTFFDSPANVAWFSALMVEPEPAKDGVDRIVQAAGAHDEDYHPEGRRGEPSKPHTKILQKRVPSGFCYHIKCFDETVYAKASDLHHTAGRGGLGSDLRGSTDEKISARSISRTISSSP</sequence>
<evidence type="ECO:0000313" key="9">
    <source>
        <dbReference type="EMBL" id="CAC5357650.1"/>
    </source>
</evidence>
<dbReference type="GO" id="GO:0005509">
    <property type="term" value="F:calcium ion binding"/>
    <property type="evidence" value="ECO:0007669"/>
    <property type="project" value="UniProtKB-UniRule"/>
</dbReference>
<dbReference type="InterPro" id="IPR002126">
    <property type="entry name" value="Cadherin-like_dom"/>
</dbReference>